<dbReference type="Proteomes" id="UP000182259">
    <property type="component" value="Chromosome II"/>
</dbReference>
<evidence type="ECO:0000313" key="5">
    <source>
        <dbReference type="Proteomes" id="UP000182259"/>
    </source>
</evidence>
<dbReference type="EMBL" id="LT635765">
    <property type="protein sequence ID" value="SGZ52815.1"/>
    <property type="molecule type" value="Genomic_DNA"/>
</dbReference>
<reference evidence="4 5" key="1">
    <citation type="submission" date="2016-10" db="EMBL/GenBank/DDBJ databases">
        <authorList>
            <person name="de Groot N.N."/>
        </authorList>
    </citation>
    <scope>NUCLEOTIDE SEQUENCE [LARGE SCALE GENOMIC DNA]</scope>
    <source>
        <strain evidence="4 5">PYCC 4715</strain>
    </source>
</reference>
<dbReference type="GO" id="GO:0016020">
    <property type="term" value="C:membrane"/>
    <property type="evidence" value="ECO:0007669"/>
    <property type="project" value="TreeGrafter"/>
</dbReference>
<feature type="domain" description="LAA1-like C-terminal TPR repeats" evidence="3">
    <location>
        <begin position="1982"/>
        <end position="2132"/>
    </location>
</feature>
<accession>A0A1L0BN41</accession>
<name>A0A1L0BN41_9ASCO</name>
<dbReference type="GO" id="GO:0005794">
    <property type="term" value="C:Golgi apparatus"/>
    <property type="evidence" value="ECO:0007669"/>
    <property type="project" value="TreeGrafter"/>
</dbReference>
<dbReference type="Pfam" id="PF25808">
    <property type="entry name" value="TPR_LAA1_C"/>
    <property type="match status" value="1"/>
</dbReference>
<dbReference type="SUPFAM" id="SSF48371">
    <property type="entry name" value="ARM repeat"/>
    <property type="match status" value="3"/>
</dbReference>
<evidence type="ECO:0000313" key="4">
    <source>
        <dbReference type="EMBL" id="SGZ52815.1"/>
    </source>
</evidence>
<dbReference type="InterPro" id="IPR016024">
    <property type="entry name" value="ARM-type_fold"/>
</dbReference>
<dbReference type="Gene3D" id="1.25.10.10">
    <property type="entry name" value="Leucine-rich Repeat Variant"/>
    <property type="match status" value="1"/>
</dbReference>
<gene>
    <name evidence="4" type="ORF">SAMEA4029009_CIC11G00000005265</name>
</gene>
<dbReference type="InterPro" id="IPR011989">
    <property type="entry name" value="ARM-like"/>
</dbReference>
<dbReference type="PANTHER" id="PTHR21663:SF0">
    <property type="entry name" value="HEAT REPEAT-CONTAINING PROTEIN 5B"/>
    <property type="match status" value="1"/>
</dbReference>
<dbReference type="GO" id="GO:0006897">
    <property type="term" value="P:endocytosis"/>
    <property type="evidence" value="ECO:0007669"/>
    <property type="project" value="TreeGrafter"/>
</dbReference>
<evidence type="ECO:0000256" key="1">
    <source>
        <dbReference type="ARBA" id="ARBA00008304"/>
    </source>
</evidence>
<comment type="similarity">
    <text evidence="1">Belongs to the HEATR5 family.</text>
</comment>
<evidence type="ECO:0000256" key="2">
    <source>
        <dbReference type="SAM" id="MobiDB-lite"/>
    </source>
</evidence>
<dbReference type="InterPro" id="IPR040108">
    <property type="entry name" value="Laa1/Sip1/HEATR5"/>
</dbReference>
<dbReference type="GO" id="GO:0042147">
    <property type="term" value="P:retrograde transport, endosome to Golgi"/>
    <property type="evidence" value="ECO:0007669"/>
    <property type="project" value="TreeGrafter"/>
</dbReference>
<proteinExistence type="inferred from homology"/>
<dbReference type="PANTHER" id="PTHR21663">
    <property type="entry name" value="HYPOTHETICAL HEAT DOMAIN-CONTAINING"/>
    <property type="match status" value="1"/>
</dbReference>
<sequence>MSKSTEELVSNFNKSDVLEYLTNLDFTLSGYTDVGDIDYASVYGELIRLVQVFCDPKLASEDGKVDSKGLSAASIVLLPKKSHTLFALLSRNLINVLAKLPNKVYDTANNLLPFLVVDENGCLYVSGQLASVLLIDVLEHYPSQLPALINFAATSLYKILKKSPLVDGNIAYLLSRILAVAQKSDIDEKFQAKWIKLLLKAILSYPILNGGSEDQTATETSTVELTKYYIQAMKNLLVLLVSSNYQQLLEISTSSTSGSKLKPEALMTQQGLFQTTLLTTHDKLFHLCLLSQFREIRSSMVDLISTLLLNFVDTGKFNAYEYLLDLYTMPNLNYWDENLQSNLAEVETALETRKDTNLVTTHDSDSIILANSNILLTQIGVVETFIMFTQLQLFQNWEFYPTHICSILDSILLRFGALNNPAHVQNQQWVRTLSQWRSVIEFLLRESGSATHEILATYVSQKFSTSRDSESLTRDNSPVPGQLTKEKRRESGLFSFKSSKKSRSKGPVKEIHPYGNGYQLNLLCCIIECLLPYGVDFAFSGKAEGIFSEDENQDNDQSMAEEEDQLTSKKSSYVSALLLTLLANDSTYVRNYALTTLIKYVQINKVESNQLILNVFQLVNNEYEAFNTALTETPVNSRDRNISASVTVRLFSYSLALASLIKQADATVLQNSTIAKILSFCTQNLKQYSNLNKKYLKSAACWVILSALVKFYSDSEFVKLNSSQFLVFWKNLLTSQFISSDLNASTEQGQLVEIVNNLKLRSLSLICLINYICSIPLTPDLSKQLQFLLVKSHKYIIYLESNLEAIGSITGFHPQAFNESDYNPNLVNNLLFSNFNDSKALSIDKQLISLILYNKKIVLNGFIKLSSSLKSDVNSSLVVFLMKVFADPRAFSRLTGAEIKEKSKSSKSKTTSLAAHEETNLIILDEEYNYNFGVTSKFTSLSNNIDELNKSDDPPHQPDHFLHYKDPFGYRKPGYSKLSIESSLEDPAHTWLDYFESMIGLPSSHSVNYDPCIFILQEYSFRHQFSTNLITSLIDLSIELFQLVFPSLSFKIQFSLLEQLRSSLSAKNLDPLRKRALAVNVSVALHGLLNNLAKKSRFLSEELVALILEIVGLIEVRNVALVTICADSNGLATSLLPKQKVEETIAKFINDIVSNTNPHTRGKLLLSLSKINQYCHVGFSEIVDVVFQLLADPHPVVSYYSITAAGSIAENALGNQALMQKLIDVVHIKLLNDDFSLALSNKSSINMRSTFNSMAALSRLLKVVVTSLGPSLRDLDDAFKSKIVQLLLTMSYGIGSSNLTEYNAVLISLMTSFQELLIFDSSFVSSIWFSRMCKFLITTNLKTGLAIISPTSVNSEAIFPVTTSYELYELAYSGLVEMTKIGLPTLDKDTLSLAWVSMELRPCHSLNELISFWIESNIEALWFSQLTALFKISVRRLIGPFIETHFQQKLLPLLQRQKKKINNTIDFQDEEVQNIVKDDESSQDKNEPISWEFKLFVYDLIIKFLEMAEKRPLLVESLTPKIQEIVRMSFLGTAAPISAIKLRGVDLLDKALSIFGHLEDPLYPGVSILEQQQAQIISALIPCFGSDSGPYVIVKAINVSSKFINLPRIKFYSKQRILKTLIYLLEEISSNKFLKFVFLESMAEYGRKAIQLSILNCWANLKINLEEQEENEPEFEEILNKYADLLTSLWILLLKDFSTTKYNQPDSKELQLYSTYWLNFVGVLSLELEKDHSLINKFLEEEESSFFFVMFCQCAEALIKNQNVSQVLYSVNRLVQIPELVRTLFSDELFGEVIDLVDRLVLMEDDTEIKCEVIDTVSTMFRSYSTSVQDFRFEKKLFELLRVTLLPLFDIFPFLRLDYSPDNAGHKLLLKHCNSATNLLVLKKLLSAVVNMIQQFDDEARYDLSSCILYIFAKIYEYDDDILISLVLPFLKSVVSEASSKLATPFLDILRQTDTFSAASHKINYILTMTVLVTGGGVQLNSEEVDRLASVLVECLDDRESASTAVHAIKSLIKHSSSPSSGHIMRKVLKLLLVALALDHTGVDAKIAFEIIILFTQSSALDNESKVTAMYAIVVPLLVEFEERDILPLEYLNAKILALVNYNPNAFKLVVNEHLDADQKSAAERLVKLNQKDLTTFEGSDSEIELKNFAI</sequence>
<dbReference type="InterPro" id="IPR057981">
    <property type="entry name" value="TPR_LAA1-like_C"/>
</dbReference>
<dbReference type="GO" id="GO:0030139">
    <property type="term" value="C:endocytic vesicle"/>
    <property type="evidence" value="ECO:0007669"/>
    <property type="project" value="TreeGrafter"/>
</dbReference>
<evidence type="ECO:0000259" key="3">
    <source>
        <dbReference type="Pfam" id="PF25808"/>
    </source>
</evidence>
<dbReference type="GO" id="GO:0008104">
    <property type="term" value="P:intracellular protein localization"/>
    <property type="evidence" value="ECO:0007669"/>
    <property type="project" value="TreeGrafter"/>
</dbReference>
<organism evidence="4 5">
    <name type="scientific">Sungouiella intermedia</name>
    <dbReference type="NCBI Taxonomy" id="45354"/>
    <lineage>
        <taxon>Eukaryota</taxon>
        <taxon>Fungi</taxon>
        <taxon>Dikarya</taxon>
        <taxon>Ascomycota</taxon>
        <taxon>Saccharomycotina</taxon>
        <taxon>Pichiomycetes</taxon>
        <taxon>Metschnikowiaceae</taxon>
        <taxon>Sungouiella</taxon>
    </lineage>
</organism>
<protein>
    <submittedName>
        <fullName evidence="4">CIC11C00000005265</fullName>
    </submittedName>
</protein>
<dbReference type="Pfam" id="PF20210">
    <property type="entry name" value="Laa1_Sip1_HTR5"/>
    <property type="match status" value="1"/>
</dbReference>
<dbReference type="GO" id="GO:0005829">
    <property type="term" value="C:cytosol"/>
    <property type="evidence" value="ECO:0007669"/>
    <property type="project" value="GOC"/>
</dbReference>
<feature type="region of interest" description="Disordered" evidence="2">
    <location>
        <begin position="468"/>
        <end position="508"/>
    </location>
</feature>
<dbReference type="InterPro" id="IPR046837">
    <property type="entry name" value="Laa1/Sip1/HEATR5-like_HEAT"/>
</dbReference>